<dbReference type="Pfam" id="PF25917">
    <property type="entry name" value="BSH_RND"/>
    <property type="match status" value="1"/>
</dbReference>
<keyword evidence="4" id="KW-0472">Membrane</keyword>
<accession>A0A4Q1SJC2</accession>
<dbReference type="Proteomes" id="UP000290253">
    <property type="component" value="Unassembled WGS sequence"/>
</dbReference>
<dbReference type="GO" id="GO:1990281">
    <property type="term" value="C:efflux pump complex"/>
    <property type="evidence" value="ECO:0007669"/>
    <property type="project" value="TreeGrafter"/>
</dbReference>
<keyword evidence="4" id="KW-1133">Transmembrane helix</keyword>
<dbReference type="Pfam" id="PF25989">
    <property type="entry name" value="YknX_C"/>
    <property type="match status" value="1"/>
</dbReference>
<comment type="similarity">
    <text evidence="1">Belongs to the membrane fusion protein (MFP) (TC 8.A.1) family.</text>
</comment>
<dbReference type="Gene3D" id="2.40.50.100">
    <property type="match status" value="1"/>
</dbReference>
<dbReference type="Pfam" id="PF25876">
    <property type="entry name" value="HH_MFP_RND"/>
    <property type="match status" value="1"/>
</dbReference>
<keyword evidence="10" id="KW-1185">Reference proteome</keyword>
<evidence type="ECO:0000256" key="1">
    <source>
        <dbReference type="ARBA" id="ARBA00009477"/>
    </source>
</evidence>
<feature type="domain" description="Multidrug resistance protein MdtA-like barrel-sandwich hybrid" evidence="6">
    <location>
        <begin position="88"/>
        <end position="221"/>
    </location>
</feature>
<dbReference type="SUPFAM" id="SSF111369">
    <property type="entry name" value="HlyD-like secretion proteins"/>
    <property type="match status" value="1"/>
</dbReference>
<name>A0A4Q1SJC2_9BACT</name>
<proteinExistence type="inferred from homology"/>
<dbReference type="InterPro" id="IPR058792">
    <property type="entry name" value="Beta-barrel_RND_2"/>
</dbReference>
<evidence type="ECO:0000256" key="4">
    <source>
        <dbReference type="SAM" id="Phobius"/>
    </source>
</evidence>
<dbReference type="Gene3D" id="1.10.287.470">
    <property type="entry name" value="Helix hairpin bin"/>
    <property type="match status" value="1"/>
</dbReference>
<sequence>MNQPANASENSRPPLSGGKALLLLFVLLVVAAVLAVTGVIPRLRARSELQTQTTQLATPTVIVDAPIQGSPVQELVLPGNMQAYTDSSIYARTNGYLKKWNFDIGAHVRKGQLLAVIESPEIDQQLAQAKADLATAEANAKNAKIQSARYQDLLKANAVSAQDTDTYTTQEKSTGTQVESAAANVQHYEQLVGFENVYAPFDGTVTLRNVDIGSLINEGAGTTAGSELFHLSDEHVLRVYVNVPQVYSVAVQPGVTATLTLGEFPGRTFTGNVVRTARAIDLTTRTLLVEVDVNNPKGELYPGAYAQVHFKIPTTRPSLVVPVSALMFRSEGLRVGIVQNNKARLVPVTIGQDDGKTAAIIEGLNADDAVVQNPPDSLIDGETVQVKQLKKSAPEPPDSGNAQGGGK</sequence>
<feature type="region of interest" description="Disordered" evidence="3">
    <location>
        <begin position="387"/>
        <end position="407"/>
    </location>
</feature>
<feature type="domain" description="Multidrug resistance protein MdtA-like alpha-helical hairpin" evidence="5">
    <location>
        <begin position="125"/>
        <end position="186"/>
    </location>
</feature>
<evidence type="ECO:0000256" key="3">
    <source>
        <dbReference type="SAM" id="MobiDB-lite"/>
    </source>
</evidence>
<dbReference type="AlphaFoldDB" id="A0A4Q1SJC2"/>
<evidence type="ECO:0000313" key="9">
    <source>
        <dbReference type="EMBL" id="RXS97529.1"/>
    </source>
</evidence>
<dbReference type="Gene3D" id="2.40.30.170">
    <property type="match status" value="1"/>
</dbReference>
<dbReference type="InterPro" id="IPR058625">
    <property type="entry name" value="MdtA-like_BSH"/>
</dbReference>
<evidence type="ECO:0000259" key="7">
    <source>
        <dbReference type="Pfam" id="PF25954"/>
    </source>
</evidence>
<dbReference type="InterPro" id="IPR006143">
    <property type="entry name" value="RND_pump_MFP"/>
</dbReference>
<feature type="domain" description="CusB-like beta-barrel" evidence="7">
    <location>
        <begin position="240"/>
        <end position="311"/>
    </location>
</feature>
<keyword evidence="2" id="KW-0175">Coiled coil</keyword>
<protein>
    <submittedName>
        <fullName evidence="9">Efflux RND transporter periplasmic adaptor subunit</fullName>
    </submittedName>
</protein>
<feature type="domain" description="YknX-like C-terminal permuted SH3-like" evidence="8">
    <location>
        <begin position="319"/>
        <end position="386"/>
    </location>
</feature>
<keyword evidence="4" id="KW-0812">Transmembrane</keyword>
<feature type="transmembrane region" description="Helical" evidence="4">
    <location>
        <begin position="20"/>
        <end position="40"/>
    </location>
</feature>
<dbReference type="PANTHER" id="PTHR30469">
    <property type="entry name" value="MULTIDRUG RESISTANCE PROTEIN MDTA"/>
    <property type="match status" value="1"/>
</dbReference>
<evidence type="ECO:0000256" key="2">
    <source>
        <dbReference type="SAM" id="Coils"/>
    </source>
</evidence>
<evidence type="ECO:0000259" key="6">
    <source>
        <dbReference type="Pfam" id="PF25917"/>
    </source>
</evidence>
<dbReference type="PANTHER" id="PTHR30469:SF37">
    <property type="entry name" value="RAGD PROTEIN"/>
    <property type="match status" value="1"/>
</dbReference>
<dbReference type="InterPro" id="IPR058637">
    <property type="entry name" value="YknX-like_C"/>
</dbReference>
<comment type="caution">
    <text evidence="9">The sequence shown here is derived from an EMBL/GenBank/DDBJ whole genome shotgun (WGS) entry which is preliminary data.</text>
</comment>
<dbReference type="Pfam" id="PF25954">
    <property type="entry name" value="Beta-barrel_RND_2"/>
    <property type="match status" value="1"/>
</dbReference>
<dbReference type="InterPro" id="IPR058624">
    <property type="entry name" value="MdtA-like_HH"/>
</dbReference>
<evidence type="ECO:0000259" key="8">
    <source>
        <dbReference type="Pfam" id="PF25989"/>
    </source>
</evidence>
<evidence type="ECO:0000313" key="10">
    <source>
        <dbReference type="Proteomes" id="UP000290253"/>
    </source>
</evidence>
<dbReference type="GO" id="GO:0015562">
    <property type="term" value="F:efflux transmembrane transporter activity"/>
    <property type="evidence" value="ECO:0007669"/>
    <property type="project" value="TreeGrafter"/>
</dbReference>
<feature type="coiled-coil region" evidence="2">
    <location>
        <begin position="126"/>
        <end position="153"/>
    </location>
</feature>
<dbReference type="RefSeq" id="WP_129207308.1">
    <property type="nucleotide sequence ID" value="NZ_BMGU01000001.1"/>
</dbReference>
<gene>
    <name evidence="9" type="ORF">ESZ00_06475</name>
</gene>
<reference evidence="9 10" key="1">
    <citation type="journal article" date="2016" name="Int. J. Syst. Evol. Microbiol.">
        <title>Acidipila dinghuensis sp. nov., an acidobacterium isolated from forest soil.</title>
        <authorList>
            <person name="Jiang Y.W."/>
            <person name="Wang J."/>
            <person name="Chen M.H."/>
            <person name="Lv Y.Y."/>
            <person name="Qiu L.H."/>
        </authorList>
    </citation>
    <scope>NUCLEOTIDE SEQUENCE [LARGE SCALE GENOMIC DNA]</scope>
    <source>
        <strain evidence="9 10">DHOF10</strain>
    </source>
</reference>
<evidence type="ECO:0000259" key="5">
    <source>
        <dbReference type="Pfam" id="PF25876"/>
    </source>
</evidence>
<dbReference type="Gene3D" id="2.40.420.20">
    <property type="match status" value="1"/>
</dbReference>
<dbReference type="FunFam" id="2.40.30.170:FF:000010">
    <property type="entry name" value="Efflux RND transporter periplasmic adaptor subunit"/>
    <property type="match status" value="1"/>
</dbReference>
<organism evidence="9 10">
    <name type="scientific">Silvibacterium dinghuense</name>
    <dbReference type="NCBI Taxonomy" id="1560006"/>
    <lineage>
        <taxon>Bacteria</taxon>
        <taxon>Pseudomonadati</taxon>
        <taxon>Acidobacteriota</taxon>
        <taxon>Terriglobia</taxon>
        <taxon>Terriglobales</taxon>
        <taxon>Acidobacteriaceae</taxon>
        <taxon>Silvibacterium</taxon>
    </lineage>
</organism>
<dbReference type="EMBL" id="SDMK01000001">
    <property type="protein sequence ID" value="RXS97529.1"/>
    <property type="molecule type" value="Genomic_DNA"/>
</dbReference>
<dbReference type="OrthoDB" id="9806939at2"/>
<dbReference type="NCBIfam" id="TIGR01730">
    <property type="entry name" value="RND_mfp"/>
    <property type="match status" value="1"/>
</dbReference>